<evidence type="ECO:0000313" key="6">
    <source>
        <dbReference type="EMBL" id="SUZ57315.1"/>
    </source>
</evidence>
<dbReference type="SUPFAM" id="SSF56801">
    <property type="entry name" value="Acetyl-CoA synthetase-like"/>
    <property type="match status" value="1"/>
</dbReference>
<comment type="catalytic activity">
    <reaction evidence="4">
        <text>a long-chain fatty acid + ATP + CoA = a long-chain fatty acyl-CoA + AMP + diphosphate</text>
        <dbReference type="Rhea" id="RHEA:15421"/>
        <dbReference type="ChEBI" id="CHEBI:30616"/>
        <dbReference type="ChEBI" id="CHEBI:33019"/>
        <dbReference type="ChEBI" id="CHEBI:57287"/>
        <dbReference type="ChEBI" id="CHEBI:57560"/>
        <dbReference type="ChEBI" id="CHEBI:83139"/>
        <dbReference type="ChEBI" id="CHEBI:456215"/>
        <dbReference type="EC" id="6.2.1.3"/>
    </reaction>
    <physiologicalReaction direction="left-to-right" evidence="4">
        <dbReference type="Rhea" id="RHEA:15422"/>
    </physiologicalReaction>
</comment>
<dbReference type="PROSITE" id="PS00455">
    <property type="entry name" value="AMP_BINDING"/>
    <property type="match status" value="1"/>
</dbReference>
<dbReference type="InterPro" id="IPR042099">
    <property type="entry name" value="ANL_N_sf"/>
</dbReference>
<keyword evidence="3" id="KW-0443">Lipid metabolism</keyword>
<dbReference type="InterPro" id="IPR000873">
    <property type="entry name" value="AMP-dep_synth/lig_dom"/>
</dbReference>
<proteinExistence type="predicted"/>
<reference evidence="6" key="1">
    <citation type="submission" date="2018-05" db="EMBL/GenBank/DDBJ databases">
        <authorList>
            <person name="Lanie J.A."/>
            <person name="Ng W.-L."/>
            <person name="Kazmierczak K.M."/>
            <person name="Andrzejewski T.M."/>
            <person name="Davidsen T.M."/>
            <person name="Wayne K.J."/>
            <person name="Tettelin H."/>
            <person name="Glass J.I."/>
            <person name="Rusch D."/>
            <person name="Podicherti R."/>
            <person name="Tsui H.-C.T."/>
            <person name="Winkler M.E."/>
        </authorList>
    </citation>
    <scope>NUCLEOTIDE SEQUENCE</scope>
</reference>
<dbReference type="InterPro" id="IPR020845">
    <property type="entry name" value="AMP-binding_CS"/>
</dbReference>
<dbReference type="AlphaFoldDB" id="A0A381NRU0"/>
<keyword evidence="2" id="KW-0276">Fatty acid metabolism</keyword>
<sequence length="593" mass="67253">MFWKRVTESATKTVIREKDFGIWNEYSWHEYGDVARLVGLGLLSLGMRRGDVCSIASEVNKEWMFADLGIICAGGVTNGVYPTDASNQVEYLITDSATRFYFAEDEEQLDKVLEIRESTPSLEKVFIFDMEGLRQLDDPMCLSFEQLLELGRDYARANPDRWRAEIEAANPDDLMVLTYTSGTTGPPKGAMITQQNMMFMMQCLQGCYGIHSDDEQLGFLPLAHVAGRMFYTFSLIESRAVINLVESPETVVRDLQEVEPTIHFAVPRVWEKQFSTVAIKLKEATWLGRAAYEIGLKIGQKRAAYLKTLTRVPLHLKCAFFLFDNLVFRNIRRALGIDKCRWLSTAAAPIAPDLIDWYWSIGKPMYEVYGQTECTGIATANLVDDFRIGSVGKAVDDVDVVLSDDNEILIRSPGVIKGYWNKAEKTAETIRQGWLHTGDVGRIDEDGFIYIIDRMKDIIITAGGKNITPSEIENQLKFSPYVTDAVVVGDKRPYLTCLVMIDDENVTKYAQDHDVPFTNYTSLCHTQEVQDLVHDEIEKVNAKFARVETIKKFRLIDQLLDAEDDELTPTQKLKRKVVNEKYAELIDGMYQGG</sequence>
<dbReference type="EMBL" id="UINC01000554">
    <property type="protein sequence ID" value="SUZ57315.1"/>
    <property type="molecule type" value="Genomic_DNA"/>
</dbReference>
<dbReference type="Gene3D" id="3.40.50.12780">
    <property type="entry name" value="N-terminal domain of ligase-like"/>
    <property type="match status" value="1"/>
</dbReference>
<accession>A0A381NRU0</accession>
<organism evidence="6">
    <name type="scientific">marine metagenome</name>
    <dbReference type="NCBI Taxonomy" id="408172"/>
    <lineage>
        <taxon>unclassified sequences</taxon>
        <taxon>metagenomes</taxon>
        <taxon>ecological metagenomes</taxon>
    </lineage>
</organism>
<dbReference type="InterPro" id="IPR045851">
    <property type="entry name" value="AMP-bd_C_sf"/>
</dbReference>
<feature type="domain" description="AMP-dependent synthetase/ligase" evidence="5">
    <location>
        <begin position="4"/>
        <end position="420"/>
    </location>
</feature>
<dbReference type="GO" id="GO:0016020">
    <property type="term" value="C:membrane"/>
    <property type="evidence" value="ECO:0007669"/>
    <property type="project" value="TreeGrafter"/>
</dbReference>
<evidence type="ECO:0000256" key="1">
    <source>
        <dbReference type="ARBA" id="ARBA00022598"/>
    </source>
</evidence>
<evidence type="ECO:0000259" key="5">
    <source>
        <dbReference type="Pfam" id="PF00501"/>
    </source>
</evidence>
<dbReference type="Pfam" id="PF23562">
    <property type="entry name" value="AMP-binding_C_3"/>
    <property type="match status" value="1"/>
</dbReference>
<evidence type="ECO:0000256" key="3">
    <source>
        <dbReference type="ARBA" id="ARBA00023098"/>
    </source>
</evidence>
<dbReference type="Gene3D" id="3.30.300.30">
    <property type="match status" value="1"/>
</dbReference>
<dbReference type="PANTHER" id="PTHR43272">
    <property type="entry name" value="LONG-CHAIN-FATTY-ACID--COA LIGASE"/>
    <property type="match status" value="1"/>
</dbReference>
<protein>
    <recommendedName>
        <fullName evidence="5">AMP-dependent synthetase/ligase domain-containing protein</fullName>
    </recommendedName>
</protein>
<name>A0A381NRU0_9ZZZZ</name>
<dbReference type="Pfam" id="PF00501">
    <property type="entry name" value="AMP-binding"/>
    <property type="match status" value="1"/>
</dbReference>
<dbReference type="PANTHER" id="PTHR43272:SF32">
    <property type="entry name" value="AMP-DEPENDENT SYNTHETASE_LIGASE DOMAIN-CONTAINING PROTEIN"/>
    <property type="match status" value="1"/>
</dbReference>
<dbReference type="GO" id="GO:0004467">
    <property type="term" value="F:long-chain fatty acid-CoA ligase activity"/>
    <property type="evidence" value="ECO:0007669"/>
    <property type="project" value="UniProtKB-EC"/>
</dbReference>
<evidence type="ECO:0000256" key="4">
    <source>
        <dbReference type="ARBA" id="ARBA00024484"/>
    </source>
</evidence>
<gene>
    <name evidence="6" type="ORF">METZ01_LOCUS10169</name>
</gene>
<evidence type="ECO:0000256" key="2">
    <source>
        <dbReference type="ARBA" id="ARBA00022832"/>
    </source>
</evidence>
<dbReference type="GO" id="GO:0005783">
    <property type="term" value="C:endoplasmic reticulum"/>
    <property type="evidence" value="ECO:0007669"/>
    <property type="project" value="TreeGrafter"/>
</dbReference>
<keyword evidence="1" id="KW-0436">Ligase</keyword>